<dbReference type="STRING" id="427683.A5481_12440"/>
<protein>
    <submittedName>
        <fullName evidence="1">Uncharacterized protein</fullName>
    </submittedName>
</protein>
<proteinExistence type="predicted"/>
<organism evidence="1 2">
    <name type="scientific">Methylobacterium platani</name>
    <dbReference type="NCBI Taxonomy" id="427683"/>
    <lineage>
        <taxon>Bacteria</taxon>
        <taxon>Pseudomonadati</taxon>
        <taxon>Pseudomonadota</taxon>
        <taxon>Alphaproteobacteria</taxon>
        <taxon>Hyphomicrobiales</taxon>
        <taxon>Methylobacteriaceae</taxon>
        <taxon>Methylobacterium</taxon>
    </lineage>
</organism>
<name>A0A179SDG1_9HYPH</name>
<accession>A0A179SDG1</accession>
<dbReference type="RefSeq" id="WP_048434711.1">
    <property type="nucleotide sequence ID" value="NZ_LWHQ01000021.1"/>
</dbReference>
<dbReference type="AlphaFoldDB" id="A0A179SDG1"/>
<evidence type="ECO:0000313" key="2">
    <source>
        <dbReference type="Proteomes" id="UP000078316"/>
    </source>
</evidence>
<dbReference type="Proteomes" id="UP000078316">
    <property type="component" value="Unassembled WGS sequence"/>
</dbReference>
<sequence>MNDNNPFFSYPVGARRAALSALPAIQILKSARTEADAKRAAASIAAACTRQRPAWYREDRPGDRYLGTLASGEVLAWACGVTPDEPLELMAWVDEWQGACVWRPEA</sequence>
<comment type="caution">
    <text evidence="1">The sequence shown here is derived from an EMBL/GenBank/DDBJ whole genome shotgun (WGS) entry which is preliminary data.</text>
</comment>
<gene>
    <name evidence="1" type="ORF">A5481_12440</name>
</gene>
<evidence type="ECO:0000313" key="1">
    <source>
        <dbReference type="EMBL" id="OAS24894.1"/>
    </source>
</evidence>
<reference evidence="1 2" key="1">
    <citation type="submission" date="2016-04" db="EMBL/GenBank/DDBJ databases">
        <authorList>
            <person name="Evans L.H."/>
            <person name="Alamgir A."/>
            <person name="Owens N."/>
            <person name="Weber N.D."/>
            <person name="Virtaneva K."/>
            <person name="Barbian K."/>
            <person name="Babar A."/>
            <person name="Rosenke K."/>
        </authorList>
    </citation>
    <scope>NUCLEOTIDE SEQUENCE [LARGE SCALE GENOMIC DNA]</scope>
    <source>
        <strain evidence="1 2">PMB02</strain>
    </source>
</reference>
<dbReference type="EMBL" id="LWHQ01000021">
    <property type="protein sequence ID" value="OAS24894.1"/>
    <property type="molecule type" value="Genomic_DNA"/>
</dbReference>